<keyword evidence="2" id="KW-0812">Transmembrane</keyword>
<keyword evidence="1" id="KW-0175">Coiled coil</keyword>
<feature type="coiled-coil region" evidence="1">
    <location>
        <begin position="222"/>
        <end position="253"/>
    </location>
</feature>
<feature type="transmembrane region" description="Helical" evidence="2">
    <location>
        <begin position="314"/>
        <end position="334"/>
    </location>
</feature>
<protein>
    <submittedName>
        <fullName evidence="3">Uncharacterized protein</fullName>
    </submittedName>
</protein>
<keyword evidence="2" id="KW-1133">Transmembrane helix</keyword>
<name>B4VQW1_9CYAN</name>
<dbReference type="OrthoDB" id="491002at2"/>
<gene>
    <name evidence="3" type="ORF">MC7420_6321</name>
</gene>
<keyword evidence="4" id="KW-1185">Reference proteome</keyword>
<dbReference type="RefSeq" id="WP_006100806.1">
    <property type="nucleotide sequence ID" value="NZ_DS989848.1"/>
</dbReference>
<reference evidence="3 4" key="1">
    <citation type="submission" date="2008-07" db="EMBL/GenBank/DDBJ databases">
        <authorList>
            <person name="Tandeau de Marsac N."/>
            <person name="Ferriera S."/>
            <person name="Johnson J."/>
            <person name="Kravitz S."/>
            <person name="Beeson K."/>
            <person name="Sutton G."/>
            <person name="Rogers Y.-H."/>
            <person name="Friedman R."/>
            <person name="Frazier M."/>
            <person name="Venter J.C."/>
        </authorList>
    </citation>
    <scope>NUCLEOTIDE SEQUENCE [LARGE SCALE GENOMIC DNA]</scope>
    <source>
        <strain evidence="3 4">PCC 7420</strain>
    </source>
</reference>
<evidence type="ECO:0000313" key="3">
    <source>
        <dbReference type="EMBL" id="EDX75666.1"/>
    </source>
</evidence>
<dbReference type="AlphaFoldDB" id="B4VQW1"/>
<dbReference type="STRING" id="118168.MC7420_6321"/>
<evidence type="ECO:0000313" key="4">
    <source>
        <dbReference type="Proteomes" id="UP000003835"/>
    </source>
</evidence>
<accession>B4VQW1</accession>
<dbReference type="eggNOG" id="COG1842">
    <property type="taxonomic scope" value="Bacteria"/>
</dbReference>
<feature type="transmembrane region" description="Helical" evidence="2">
    <location>
        <begin position="142"/>
        <end position="166"/>
    </location>
</feature>
<feature type="transmembrane region" description="Helical" evidence="2">
    <location>
        <begin position="273"/>
        <end position="294"/>
    </location>
</feature>
<sequence>MNSTQDYMHNFAIKKQEFMELVNALINKQNSIDESSKSRQNILDEISNILVFIQRIEILSIKKKQVDRGHEPRVLELTSILEVLIPAVKSVVDGKAGISLVKQTRIRLLRSLRRHEPFFLILRRSILNSFIDIYYLDSVPTKVIIGLGFPFSFAGIIALISSVYFLNYGTQTSELSQVSESLEKISNEREEIKQSLAGMETPQRTLSSLGADSRPIPMEERIREIESTLTSLDNQVKQQLQLMEEQNQSAKQLTITLPFGLETISLSPEDSQIIFQVFVVGASGALGSVVSILIRLKEFDVEFREILDPVIPFLIGAFKPIIGASFGIFMYALISSGLIPLDTNPTEATGRKEELFYCAISFTVGFSERLAKDVIARAETTVKLGNVKEIREIREIEESGEK</sequence>
<proteinExistence type="predicted"/>
<dbReference type="Proteomes" id="UP000003835">
    <property type="component" value="Unassembled WGS sequence"/>
</dbReference>
<organism evidence="3 4">
    <name type="scientific">Coleofasciculus chthonoplastes PCC 7420</name>
    <dbReference type="NCBI Taxonomy" id="118168"/>
    <lineage>
        <taxon>Bacteria</taxon>
        <taxon>Bacillati</taxon>
        <taxon>Cyanobacteriota</taxon>
        <taxon>Cyanophyceae</taxon>
        <taxon>Coleofasciculales</taxon>
        <taxon>Coleofasciculaceae</taxon>
        <taxon>Coleofasciculus</taxon>
    </lineage>
</organism>
<dbReference type="EMBL" id="DS989848">
    <property type="protein sequence ID" value="EDX75666.1"/>
    <property type="molecule type" value="Genomic_DNA"/>
</dbReference>
<dbReference type="HOGENOM" id="CLU_573449_0_0_3"/>
<evidence type="ECO:0000256" key="1">
    <source>
        <dbReference type="SAM" id="Coils"/>
    </source>
</evidence>
<evidence type="ECO:0000256" key="2">
    <source>
        <dbReference type="SAM" id="Phobius"/>
    </source>
</evidence>
<keyword evidence="2" id="KW-0472">Membrane</keyword>